<feature type="region of interest" description="Disordered" evidence="1">
    <location>
        <begin position="206"/>
        <end position="235"/>
    </location>
</feature>
<feature type="compositionally biased region" description="Low complexity" evidence="1">
    <location>
        <begin position="1"/>
        <end position="17"/>
    </location>
</feature>
<proteinExistence type="predicted"/>
<dbReference type="OrthoDB" id="73919at2759"/>
<sequence length="274" mass="30395">MSRTSSSTEGSNSREVSPTSPSAKVQFDSALPDGTKKFLQFHVITATLSEKASGKRPASSFIGMAVGKHNYTTSTVNGRDSDPVWHDNLGPMWLKDDTKITFKLRSRSLPLVPAQTIATTKTYKVHELIELQKDLYDRNCTIKLPLEPPSTSNSPPSSPRNTKNTQGSNTSALIINLRLPSSAETATEEVARARVRSNSVRLEQQQLQQRLEQQQQQQQSQQTQRHGLLLKPDDIDSEEDLRLEIDRKAALGESSGSEAVVYKTIEIIPRITVN</sequence>
<organism evidence="2 3">
    <name type="scientific">Marasmius oreades</name>
    <name type="common">fairy-ring Marasmius</name>
    <dbReference type="NCBI Taxonomy" id="181124"/>
    <lineage>
        <taxon>Eukaryota</taxon>
        <taxon>Fungi</taxon>
        <taxon>Dikarya</taxon>
        <taxon>Basidiomycota</taxon>
        <taxon>Agaricomycotina</taxon>
        <taxon>Agaricomycetes</taxon>
        <taxon>Agaricomycetidae</taxon>
        <taxon>Agaricales</taxon>
        <taxon>Marasmiineae</taxon>
        <taxon>Marasmiaceae</taxon>
        <taxon>Marasmius</taxon>
    </lineage>
</organism>
<gene>
    <name evidence="2" type="ORF">E1B28_010281</name>
</gene>
<evidence type="ECO:0000313" key="2">
    <source>
        <dbReference type="EMBL" id="KAG7091230.1"/>
    </source>
</evidence>
<feature type="region of interest" description="Disordered" evidence="1">
    <location>
        <begin position="142"/>
        <end position="169"/>
    </location>
</feature>
<dbReference type="AlphaFoldDB" id="A0A9P7RWY3"/>
<accession>A0A9P7RWY3</accession>
<comment type="caution">
    <text evidence="2">The sequence shown here is derived from an EMBL/GenBank/DDBJ whole genome shotgun (WGS) entry which is preliminary data.</text>
</comment>
<feature type="compositionally biased region" description="Low complexity" evidence="1">
    <location>
        <begin position="149"/>
        <end position="165"/>
    </location>
</feature>
<evidence type="ECO:0000256" key="1">
    <source>
        <dbReference type="SAM" id="MobiDB-lite"/>
    </source>
</evidence>
<name>A0A9P7RWY3_9AGAR</name>
<protein>
    <submittedName>
        <fullName evidence="2">Uncharacterized protein</fullName>
    </submittedName>
</protein>
<reference evidence="2" key="1">
    <citation type="journal article" date="2021" name="Genome Biol. Evol.">
        <title>The assembled and annotated genome of the fairy-ring fungus Marasmius oreades.</title>
        <authorList>
            <person name="Hiltunen M."/>
            <person name="Ament-Velasquez S.L."/>
            <person name="Johannesson H."/>
        </authorList>
    </citation>
    <scope>NUCLEOTIDE SEQUENCE</scope>
    <source>
        <strain evidence="2">03SP1</strain>
    </source>
</reference>
<dbReference type="GeneID" id="66079357"/>
<dbReference type="Proteomes" id="UP001049176">
    <property type="component" value="Chromosome 6"/>
</dbReference>
<keyword evidence="3" id="KW-1185">Reference proteome</keyword>
<dbReference type="KEGG" id="more:E1B28_010281"/>
<dbReference type="EMBL" id="CM032186">
    <property type="protein sequence ID" value="KAG7091230.1"/>
    <property type="molecule type" value="Genomic_DNA"/>
</dbReference>
<feature type="compositionally biased region" description="Low complexity" evidence="1">
    <location>
        <begin position="206"/>
        <end position="225"/>
    </location>
</feature>
<dbReference type="RefSeq" id="XP_043007700.1">
    <property type="nucleotide sequence ID" value="XM_043155235.1"/>
</dbReference>
<evidence type="ECO:0000313" key="3">
    <source>
        <dbReference type="Proteomes" id="UP001049176"/>
    </source>
</evidence>
<feature type="region of interest" description="Disordered" evidence="1">
    <location>
        <begin position="1"/>
        <end position="25"/>
    </location>
</feature>